<dbReference type="InterPro" id="IPR029066">
    <property type="entry name" value="PLP-binding_barrel"/>
</dbReference>
<gene>
    <name evidence="6" type="ORF">FM114_02230</name>
</gene>
<proteinExistence type="predicted"/>
<dbReference type="GO" id="GO:0030170">
    <property type="term" value="F:pyridoxal phosphate binding"/>
    <property type="evidence" value="ECO:0007669"/>
    <property type="project" value="TreeGrafter"/>
</dbReference>
<sequence>MSVALTIETEAWRKHLRSIADATPGLVPVAKGNGYGYGLERLAQEAILLGADVIAVGTQPEVAKVRAGGWSGSIVVLTPWSPHDGDEVLREEQVISTISRLDDLDAARAVNPQARIVLEVMTSMRRHGLAIEDLPRVADRLGEMHVEGWTIHLPMVADDRLGEARALAAAALAAHRAPLWLSHLLAAEYDTLREEVSVPTRLRVGTKLWLGAPKTRRTTARVLDMHKVRRGERIGYWQRRMPTDGWVVVVSGGTANGIALEAPTSAAKLRQRAITLVSSSMEALGFALSPYTVSGKKRFFVEPPHMQSSLVFLPGAGSVAVGDEVPVELRLTTATVDEIRG</sequence>
<evidence type="ECO:0000256" key="2">
    <source>
        <dbReference type="ARBA" id="ARBA00022898"/>
    </source>
</evidence>
<reference evidence="6 7" key="1">
    <citation type="submission" date="2017-02" db="EMBL/GenBank/DDBJ databases">
        <authorList>
            <person name="Peterson S.W."/>
        </authorList>
    </citation>
    <scope>NUCLEOTIDE SEQUENCE [LARGE SCALE GENOMIC DNA]</scope>
    <source>
        <strain evidence="6 7">LSP_Lj1</strain>
    </source>
</reference>
<dbReference type="RefSeq" id="WP_094763573.1">
    <property type="nucleotide sequence ID" value="NZ_FUKQ01000010.1"/>
</dbReference>
<comment type="cofactor">
    <cofactor evidence="1 4">
        <name>pyridoxal 5'-phosphate</name>
        <dbReference type="ChEBI" id="CHEBI:597326"/>
    </cofactor>
</comment>
<dbReference type="Gene3D" id="3.20.20.10">
    <property type="entry name" value="Alanine racemase"/>
    <property type="match status" value="1"/>
</dbReference>
<organism evidence="6 7">
    <name type="scientific">Luteococcus japonicus LSP_Lj1</name>
    <dbReference type="NCBI Taxonomy" id="1255658"/>
    <lineage>
        <taxon>Bacteria</taxon>
        <taxon>Bacillati</taxon>
        <taxon>Actinomycetota</taxon>
        <taxon>Actinomycetes</taxon>
        <taxon>Propionibacteriales</taxon>
        <taxon>Propionibacteriaceae</taxon>
        <taxon>Luteococcus</taxon>
    </lineage>
</organism>
<dbReference type="STRING" id="1255658.FM114_02230"/>
<keyword evidence="2 4" id="KW-0663">Pyridoxal phosphate</keyword>
<accession>A0A1R4IKI8</accession>
<protein>
    <recommendedName>
        <fullName evidence="5">Alanine racemase N-terminal domain-containing protein</fullName>
    </recommendedName>
</protein>
<dbReference type="AlphaFoldDB" id="A0A1R4IKI8"/>
<dbReference type="PANTHER" id="PTHR30511:SF0">
    <property type="entry name" value="ALANINE RACEMASE, CATABOLIC-RELATED"/>
    <property type="match status" value="1"/>
</dbReference>
<dbReference type="Pfam" id="PF01168">
    <property type="entry name" value="Ala_racemase_N"/>
    <property type="match status" value="1"/>
</dbReference>
<evidence type="ECO:0000313" key="6">
    <source>
        <dbReference type="EMBL" id="SJN20165.1"/>
    </source>
</evidence>
<keyword evidence="7" id="KW-1185">Reference proteome</keyword>
<keyword evidence="3" id="KW-0413">Isomerase</keyword>
<evidence type="ECO:0000256" key="4">
    <source>
        <dbReference type="PIRSR" id="PIRSR600821-50"/>
    </source>
</evidence>
<name>A0A1R4IKI8_9ACTN</name>
<dbReference type="GO" id="GO:0006522">
    <property type="term" value="P:alanine metabolic process"/>
    <property type="evidence" value="ECO:0007669"/>
    <property type="project" value="InterPro"/>
</dbReference>
<evidence type="ECO:0000256" key="1">
    <source>
        <dbReference type="ARBA" id="ARBA00001933"/>
    </source>
</evidence>
<dbReference type="GO" id="GO:0005829">
    <property type="term" value="C:cytosol"/>
    <property type="evidence" value="ECO:0007669"/>
    <property type="project" value="TreeGrafter"/>
</dbReference>
<evidence type="ECO:0000259" key="5">
    <source>
        <dbReference type="Pfam" id="PF01168"/>
    </source>
</evidence>
<dbReference type="GO" id="GO:0008784">
    <property type="term" value="F:alanine racemase activity"/>
    <property type="evidence" value="ECO:0007669"/>
    <property type="project" value="InterPro"/>
</dbReference>
<dbReference type="OrthoDB" id="2986620at2"/>
<feature type="modified residue" description="N6-(pyridoxal phosphate)lysine" evidence="4">
    <location>
        <position position="31"/>
    </location>
</feature>
<dbReference type="Proteomes" id="UP000188342">
    <property type="component" value="Unassembled WGS sequence"/>
</dbReference>
<dbReference type="EMBL" id="FUKQ01000010">
    <property type="protein sequence ID" value="SJN20165.1"/>
    <property type="molecule type" value="Genomic_DNA"/>
</dbReference>
<evidence type="ECO:0000256" key="3">
    <source>
        <dbReference type="ARBA" id="ARBA00023235"/>
    </source>
</evidence>
<dbReference type="PANTHER" id="PTHR30511">
    <property type="entry name" value="ALANINE RACEMASE"/>
    <property type="match status" value="1"/>
</dbReference>
<dbReference type="PRINTS" id="PR00992">
    <property type="entry name" value="ALARACEMASE"/>
</dbReference>
<dbReference type="InterPro" id="IPR000821">
    <property type="entry name" value="Ala_racemase"/>
</dbReference>
<evidence type="ECO:0000313" key="7">
    <source>
        <dbReference type="Proteomes" id="UP000188342"/>
    </source>
</evidence>
<dbReference type="SUPFAM" id="SSF51419">
    <property type="entry name" value="PLP-binding barrel"/>
    <property type="match status" value="1"/>
</dbReference>
<dbReference type="Gene3D" id="2.40.37.10">
    <property type="entry name" value="Lyase, Ornithine Decarboxylase, Chain A, domain 1"/>
    <property type="match status" value="1"/>
</dbReference>
<dbReference type="InterPro" id="IPR009006">
    <property type="entry name" value="Ala_racemase/Decarboxylase_C"/>
</dbReference>
<feature type="domain" description="Alanine racemase N-terminal" evidence="5">
    <location>
        <begin position="8"/>
        <end position="174"/>
    </location>
</feature>
<dbReference type="InterPro" id="IPR001608">
    <property type="entry name" value="Ala_racemase_N"/>
</dbReference>